<dbReference type="RefSeq" id="WP_042210562.1">
    <property type="nucleotide sequence ID" value="NZ_CP009285.1"/>
</dbReference>
<dbReference type="PROSITE" id="PS51257">
    <property type="entry name" value="PROKAR_LIPOPROTEIN"/>
    <property type="match status" value="1"/>
</dbReference>
<evidence type="ECO:0008006" key="5">
    <source>
        <dbReference type="Google" id="ProtNLM"/>
    </source>
</evidence>
<accession>A0A089LAN9</accession>
<protein>
    <recommendedName>
        <fullName evidence="5">Dockerin type 1</fullName>
    </recommendedName>
</protein>
<dbReference type="InterPro" id="IPR025584">
    <property type="entry name" value="Cthe_2159"/>
</dbReference>
<dbReference type="KEGG" id="pbd:PBOR_04045"/>
<evidence type="ECO:0000256" key="2">
    <source>
        <dbReference type="SAM" id="SignalP"/>
    </source>
</evidence>
<dbReference type="Pfam" id="PF14262">
    <property type="entry name" value="Cthe_2159"/>
    <property type="match status" value="1"/>
</dbReference>
<reference evidence="3" key="1">
    <citation type="submission" date="2014-08" db="EMBL/GenBank/DDBJ databases">
        <title>Comparative genomics of the Paenibacillus odorifer group.</title>
        <authorList>
            <person name="den Bakker H.C."/>
            <person name="Tsai Y.-C.Y.-C."/>
            <person name="Martin N."/>
            <person name="Korlach J."/>
            <person name="Wiedmann M."/>
        </authorList>
    </citation>
    <scope>NUCLEOTIDE SEQUENCE [LARGE SCALE GENOMIC DNA]</scope>
    <source>
        <strain evidence="3">DSM 13188</strain>
    </source>
</reference>
<sequence length="423" mass="42746">MKMIKLNSISVIALAALLTVSAAGCSNTQEGSGVAAATTQSVTATVSPSEASATEGAVIESSEAAVSALDTTELFSDRDLEQAADLTAATQMNLENNQDVTLSEEGVYVLSGDVDNVTVTVEAADDAKVQIVLDGVSITNEDAPAIYVKAADKVFVTSTDSENYMEVSGSYVADGETNLDAVIFSRADLTLNGTGTLGIVSDQGNGISSKDDLKITGGVYTIESSADALEANDAILINDGTITIDTQKDGLHSENEEDTTLGNIYIEGGTLTITAADDAITGNNLVQIDGGMINIKSAVEGIEANNIIVNEGQITLYATDDGINATPKVSSDASIVVNGGTIDVTMGSGDTDAFDSNGDLYVNGGTINVEATSAFDADGTAELNGGTVTVNGEQITEITESRGGGFGGGGGRGGAGGGRGTGQ</sequence>
<evidence type="ECO:0000313" key="3">
    <source>
        <dbReference type="EMBL" id="AIQ56218.1"/>
    </source>
</evidence>
<proteinExistence type="predicted"/>
<name>A0A089LAN9_PAEBO</name>
<feature type="signal peptide" evidence="2">
    <location>
        <begin position="1"/>
        <end position="22"/>
    </location>
</feature>
<dbReference type="HOGENOM" id="CLU_021406_4_0_9"/>
<feature type="region of interest" description="Disordered" evidence="1">
    <location>
        <begin position="399"/>
        <end position="423"/>
    </location>
</feature>
<keyword evidence="2" id="KW-0732">Signal</keyword>
<evidence type="ECO:0000313" key="4">
    <source>
        <dbReference type="Proteomes" id="UP000029518"/>
    </source>
</evidence>
<dbReference type="Proteomes" id="UP000029518">
    <property type="component" value="Chromosome"/>
</dbReference>
<dbReference type="EMBL" id="CP009285">
    <property type="protein sequence ID" value="AIQ56218.1"/>
    <property type="molecule type" value="Genomic_DNA"/>
</dbReference>
<feature type="compositionally biased region" description="Gly residues" evidence="1">
    <location>
        <begin position="402"/>
        <end position="423"/>
    </location>
</feature>
<feature type="chain" id="PRO_5039243434" description="Dockerin type 1" evidence="2">
    <location>
        <begin position="23"/>
        <end position="423"/>
    </location>
</feature>
<dbReference type="OrthoDB" id="9812829at2"/>
<dbReference type="AlphaFoldDB" id="A0A089LAN9"/>
<organism evidence="3 4">
    <name type="scientific">Paenibacillus borealis</name>
    <dbReference type="NCBI Taxonomy" id="160799"/>
    <lineage>
        <taxon>Bacteria</taxon>
        <taxon>Bacillati</taxon>
        <taxon>Bacillota</taxon>
        <taxon>Bacilli</taxon>
        <taxon>Bacillales</taxon>
        <taxon>Paenibacillaceae</taxon>
        <taxon>Paenibacillus</taxon>
    </lineage>
</organism>
<keyword evidence="4" id="KW-1185">Reference proteome</keyword>
<evidence type="ECO:0000256" key="1">
    <source>
        <dbReference type="SAM" id="MobiDB-lite"/>
    </source>
</evidence>
<gene>
    <name evidence="3" type="ORF">PBOR_04045</name>
</gene>